<proteinExistence type="predicted"/>
<keyword evidence="1" id="KW-1133">Transmembrane helix</keyword>
<keyword evidence="1" id="KW-0812">Transmembrane</keyword>
<feature type="transmembrane region" description="Helical" evidence="1">
    <location>
        <begin position="218"/>
        <end position="238"/>
    </location>
</feature>
<protein>
    <submittedName>
        <fullName evidence="2">Uncharacterized protein</fullName>
    </submittedName>
</protein>
<reference evidence="2" key="1">
    <citation type="submission" date="2021-01" db="EMBL/GenBank/DDBJ databases">
        <authorList>
            <person name="Corre E."/>
            <person name="Pelletier E."/>
            <person name="Niang G."/>
            <person name="Scheremetjew M."/>
            <person name="Finn R."/>
            <person name="Kale V."/>
            <person name="Holt S."/>
            <person name="Cochrane G."/>
            <person name="Meng A."/>
            <person name="Brown T."/>
            <person name="Cohen L."/>
        </authorList>
    </citation>
    <scope>NUCLEOTIDE SEQUENCE</scope>
    <source>
        <strain evidence="2">CCMP1374</strain>
    </source>
</reference>
<dbReference type="AlphaFoldDB" id="A0A7S0EZA5"/>
<dbReference type="EMBL" id="HBEP01026752">
    <property type="protein sequence ID" value="CAD8499197.1"/>
    <property type="molecule type" value="Transcribed_RNA"/>
</dbReference>
<organism evidence="2">
    <name type="scientific">Phaeocystis antarctica</name>
    <dbReference type="NCBI Taxonomy" id="33657"/>
    <lineage>
        <taxon>Eukaryota</taxon>
        <taxon>Haptista</taxon>
        <taxon>Haptophyta</taxon>
        <taxon>Prymnesiophyceae</taxon>
        <taxon>Phaeocystales</taxon>
        <taxon>Phaeocystaceae</taxon>
        <taxon>Phaeocystis</taxon>
    </lineage>
</organism>
<feature type="transmembrane region" description="Helical" evidence="1">
    <location>
        <begin position="59"/>
        <end position="81"/>
    </location>
</feature>
<gene>
    <name evidence="2" type="ORF">PANT1444_LOCUS15209</name>
</gene>
<keyword evidence="1" id="KW-0472">Membrane</keyword>
<feature type="transmembrane region" description="Helical" evidence="1">
    <location>
        <begin position="194"/>
        <end position="212"/>
    </location>
</feature>
<sequence>MTNASTMAATSSDTPMMTHLMNNITVLIVLASFDHMLLKPWLQSRKVLSGRDIGLTRWFFVHSFANLFVCAMAFNSMRAVLADTFYALDASYHPDTSPFGAGTQWPLTIINSVHVYHMIGGFRLGPADYFHHFLFIPTISFPGQYYKWGPLANFQAFFISGMPGGIDYFLLGLLKLGLISPLFEKRVNSNLNMWLRVPGILLSTMLMYQAVLYGQHQVPLWACILQIVLAPYNALYFGKQASANYAVHFMLDLLGKDELIKTHIEQRTSWTTGYEVMSWKDACGVPQRGS</sequence>
<feature type="transmembrane region" description="Helical" evidence="1">
    <location>
        <begin position="20"/>
        <end position="38"/>
    </location>
</feature>
<accession>A0A7S0EZA5</accession>
<evidence type="ECO:0000256" key="1">
    <source>
        <dbReference type="SAM" id="Phobius"/>
    </source>
</evidence>
<evidence type="ECO:0000313" key="2">
    <source>
        <dbReference type="EMBL" id="CAD8499197.1"/>
    </source>
</evidence>
<feature type="transmembrane region" description="Helical" evidence="1">
    <location>
        <begin position="154"/>
        <end position="174"/>
    </location>
</feature>
<name>A0A7S0EZA5_9EUKA</name>